<dbReference type="GeneID" id="6083206"/>
<sequence>MVLGAKGYSLYHAFQWSCALAKALKPAKTELLYYIIESSTLTSTVVKPFVSRFAGLMKLSSTLLQAANRQVVPTIDQHNRAVLLSRDSARRIREAFLHDNSPDARRKVGQILQNIRTQPPIPDSSFQPLRLPMHTTTHGLLRLGDLQAARRMLQTMMERDYRVRSRSADTAFSMFIDHAQTNLFWHHEFRNNPAWKPPKPRNTHLWTAVLYMQFIREFSPDLHYSLLREIIFKKYLVLAARVLYDVVNDQKKVDQRDAELYLELGQTARRLCAAPLKSKQIMGAYTFAILASVLKLEAGKEALGKYANVIAGMFHATHPREDTAAYCRFALESFMSDISGSDSEPEH</sequence>
<organism evidence="2">
    <name type="scientific">Laccaria bicolor (strain S238N-H82 / ATCC MYA-4686)</name>
    <name type="common">Bicoloured deceiver</name>
    <name type="synonym">Laccaria laccata var. bicolor</name>
    <dbReference type="NCBI Taxonomy" id="486041"/>
    <lineage>
        <taxon>Eukaryota</taxon>
        <taxon>Fungi</taxon>
        <taxon>Dikarya</taxon>
        <taxon>Basidiomycota</taxon>
        <taxon>Agaricomycotina</taxon>
        <taxon>Agaricomycetes</taxon>
        <taxon>Agaricomycetidae</taxon>
        <taxon>Agaricales</taxon>
        <taxon>Agaricineae</taxon>
        <taxon>Hydnangiaceae</taxon>
        <taxon>Laccaria</taxon>
    </lineage>
</organism>
<accession>B0DUG4</accession>
<dbReference type="HOGENOM" id="CLU_934031_0_0_1"/>
<dbReference type="Proteomes" id="UP000001194">
    <property type="component" value="Unassembled WGS sequence"/>
</dbReference>
<name>B0DUG4_LACBS</name>
<dbReference type="OrthoDB" id="10322746at2759"/>
<dbReference type="RefSeq" id="XP_001887548.1">
    <property type="nucleotide sequence ID" value="XM_001887513.1"/>
</dbReference>
<evidence type="ECO:0000313" key="1">
    <source>
        <dbReference type="EMBL" id="EDR01735.1"/>
    </source>
</evidence>
<dbReference type="KEGG" id="lbc:LACBIDRAFT_332987"/>
<reference evidence="1 2" key="1">
    <citation type="journal article" date="2008" name="Nature">
        <title>The genome of Laccaria bicolor provides insights into mycorrhizal symbiosis.</title>
        <authorList>
            <person name="Martin F."/>
            <person name="Aerts A."/>
            <person name="Ahren D."/>
            <person name="Brun A."/>
            <person name="Danchin E.G.J."/>
            <person name="Duchaussoy F."/>
            <person name="Gibon J."/>
            <person name="Kohler A."/>
            <person name="Lindquist E."/>
            <person name="Pereda V."/>
            <person name="Salamov A."/>
            <person name="Shapiro H.J."/>
            <person name="Wuyts J."/>
            <person name="Blaudez D."/>
            <person name="Buee M."/>
            <person name="Brokstein P."/>
            <person name="Canbaeck B."/>
            <person name="Cohen D."/>
            <person name="Courty P.E."/>
            <person name="Coutinho P.M."/>
            <person name="Delaruelle C."/>
            <person name="Detter J.C."/>
            <person name="Deveau A."/>
            <person name="DiFazio S."/>
            <person name="Duplessis S."/>
            <person name="Fraissinet-Tachet L."/>
            <person name="Lucic E."/>
            <person name="Frey-Klett P."/>
            <person name="Fourrey C."/>
            <person name="Feussner I."/>
            <person name="Gay G."/>
            <person name="Grimwood J."/>
            <person name="Hoegger P.J."/>
            <person name="Jain P."/>
            <person name="Kilaru S."/>
            <person name="Labbe J."/>
            <person name="Lin Y.C."/>
            <person name="Legue V."/>
            <person name="Le Tacon F."/>
            <person name="Marmeisse R."/>
            <person name="Melayah D."/>
            <person name="Montanini B."/>
            <person name="Muratet M."/>
            <person name="Nehls U."/>
            <person name="Niculita-Hirzel H."/>
            <person name="Oudot-Le Secq M.P."/>
            <person name="Peter M."/>
            <person name="Quesneville H."/>
            <person name="Rajashekar B."/>
            <person name="Reich M."/>
            <person name="Rouhier N."/>
            <person name="Schmutz J."/>
            <person name="Yin T."/>
            <person name="Chalot M."/>
            <person name="Henrissat B."/>
            <person name="Kuees U."/>
            <person name="Lucas S."/>
            <person name="Van de Peer Y."/>
            <person name="Podila G.K."/>
            <person name="Polle A."/>
            <person name="Pukkila P.J."/>
            <person name="Richardson P.M."/>
            <person name="Rouze P."/>
            <person name="Sanders I.R."/>
            <person name="Stajich J.E."/>
            <person name="Tunlid A."/>
            <person name="Tuskan G."/>
            <person name="Grigoriev I.V."/>
        </authorList>
    </citation>
    <scope>NUCLEOTIDE SEQUENCE [LARGE SCALE GENOMIC DNA]</scope>
    <source>
        <strain evidence="2">S238N-H82 / ATCC MYA-4686</strain>
    </source>
</reference>
<protein>
    <submittedName>
        <fullName evidence="1">Predicted protein</fullName>
    </submittedName>
</protein>
<proteinExistence type="predicted"/>
<dbReference type="EMBL" id="DS547136">
    <property type="protein sequence ID" value="EDR01735.1"/>
    <property type="molecule type" value="Genomic_DNA"/>
</dbReference>
<dbReference type="AlphaFoldDB" id="B0DUG4"/>
<dbReference type="InParanoid" id="B0DUG4"/>
<gene>
    <name evidence="1" type="ORF">LACBIDRAFT_332987</name>
</gene>
<evidence type="ECO:0000313" key="2">
    <source>
        <dbReference type="Proteomes" id="UP000001194"/>
    </source>
</evidence>
<keyword evidence="2" id="KW-1185">Reference proteome</keyword>